<dbReference type="AlphaFoldDB" id="A0A1J5RQ87"/>
<organism evidence="2">
    <name type="scientific">mine drainage metagenome</name>
    <dbReference type="NCBI Taxonomy" id="410659"/>
    <lineage>
        <taxon>unclassified sequences</taxon>
        <taxon>metagenomes</taxon>
        <taxon>ecological metagenomes</taxon>
    </lineage>
</organism>
<dbReference type="EMBL" id="MLJW01000128">
    <property type="protein sequence ID" value="OIQ97778.1"/>
    <property type="molecule type" value="Genomic_DNA"/>
</dbReference>
<reference evidence="2" key="1">
    <citation type="submission" date="2016-10" db="EMBL/GenBank/DDBJ databases">
        <title>Sequence of Gallionella enrichment culture.</title>
        <authorList>
            <person name="Poehlein A."/>
            <person name="Muehling M."/>
            <person name="Daniel R."/>
        </authorList>
    </citation>
    <scope>NUCLEOTIDE SEQUENCE</scope>
</reference>
<dbReference type="Pfam" id="PF04773">
    <property type="entry name" value="FecR"/>
    <property type="match status" value="1"/>
</dbReference>
<accession>A0A1J5RQ87</accession>
<dbReference type="PANTHER" id="PTHR38731:SF1">
    <property type="entry name" value="FECR PROTEIN DOMAIN-CONTAINING PROTEIN"/>
    <property type="match status" value="1"/>
</dbReference>
<gene>
    <name evidence="2" type="ORF">GALL_202480</name>
</gene>
<dbReference type="Pfam" id="PF05036">
    <property type="entry name" value="SPOR"/>
    <property type="match status" value="1"/>
</dbReference>
<dbReference type="InterPro" id="IPR006860">
    <property type="entry name" value="FecR"/>
</dbReference>
<dbReference type="PROSITE" id="PS51724">
    <property type="entry name" value="SPOR"/>
    <property type="match status" value="1"/>
</dbReference>
<protein>
    <submittedName>
        <fullName evidence="2">FecR protein</fullName>
    </submittedName>
</protein>
<evidence type="ECO:0000259" key="1">
    <source>
        <dbReference type="PROSITE" id="PS51724"/>
    </source>
</evidence>
<dbReference type="Gene3D" id="2.60.120.1440">
    <property type="match status" value="1"/>
</dbReference>
<evidence type="ECO:0000313" key="2">
    <source>
        <dbReference type="EMBL" id="OIQ97778.1"/>
    </source>
</evidence>
<dbReference type="InterPro" id="IPR007730">
    <property type="entry name" value="SPOR-like_dom"/>
</dbReference>
<proteinExistence type="predicted"/>
<dbReference type="GO" id="GO:0042834">
    <property type="term" value="F:peptidoglycan binding"/>
    <property type="evidence" value="ECO:0007669"/>
    <property type="project" value="InterPro"/>
</dbReference>
<dbReference type="PANTHER" id="PTHR38731">
    <property type="entry name" value="LIPL45-RELATED LIPOPROTEIN-RELATED"/>
    <property type="match status" value="1"/>
</dbReference>
<comment type="caution">
    <text evidence="2">The sequence shown here is derived from an EMBL/GenBank/DDBJ whole genome shotgun (WGS) entry which is preliminary data.</text>
</comment>
<name>A0A1J5RQ87_9ZZZZ</name>
<sequence length="294" mass="31506">MGKLGRAGRLGWALAVFFCAPAFAVPQAVVERVQMPAWLDRAGVSQPLAVGMEVNNGDRIRTGAKARAYLKLAEGSTVKLGERAAFLFYSRSLHPARAFRGAFDVVRGAFRFTTGALQRLRASRAIDIRVGTATVGIRGTDLWGKSTADRDLVVLIEGRIEVRDAAQSLTMAQPMSLFVAPRNAPALPVAPVDPGQFRIWARETEILPGDGAAERGGRWTVRLASVADEAAALAIYDRARAAGYAAQIRPRAAAGKPRKWRYQVLLAHLASGQDAAVLARRISAELGAAAVPSR</sequence>
<feature type="domain" description="SPOR" evidence="1">
    <location>
        <begin position="213"/>
        <end position="294"/>
    </location>
</feature>